<evidence type="ECO:0000256" key="2">
    <source>
        <dbReference type="SAM" id="Phobius"/>
    </source>
</evidence>
<dbReference type="AlphaFoldDB" id="B4M983"/>
<keyword evidence="4" id="KW-1185">Reference proteome</keyword>
<accession>B4M983</accession>
<dbReference type="OMA" id="PLNWIIF"/>
<dbReference type="OrthoDB" id="7851460at2759"/>
<dbReference type="Proteomes" id="UP000008792">
    <property type="component" value="Unassembled WGS sequence"/>
</dbReference>
<reference evidence="3 4" key="1">
    <citation type="journal article" date="2007" name="Nature">
        <title>Evolution of genes and genomes on the Drosophila phylogeny.</title>
        <authorList>
            <consortium name="Drosophila 12 Genomes Consortium"/>
            <person name="Clark A.G."/>
            <person name="Eisen M.B."/>
            <person name="Smith D.R."/>
            <person name="Bergman C.M."/>
            <person name="Oliver B."/>
            <person name="Markow T.A."/>
            <person name="Kaufman T.C."/>
            <person name="Kellis M."/>
            <person name="Gelbart W."/>
            <person name="Iyer V.N."/>
            <person name="Pollard D.A."/>
            <person name="Sackton T.B."/>
            <person name="Larracuente A.M."/>
            <person name="Singh N.D."/>
            <person name="Abad J.P."/>
            <person name="Abt D.N."/>
            <person name="Adryan B."/>
            <person name="Aguade M."/>
            <person name="Akashi H."/>
            <person name="Anderson W.W."/>
            <person name="Aquadro C.F."/>
            <person name="Ardell D.H."/>
            <person name="Arguello R."/>
            <person name="Artieri C.G."/>
            <person name="Barbash D.A."/>
            <person name="Barker D."/>
            <person name="Barsanti P."/>
            <person name="Batterham P."/>
            <person name="Batzoglou S."/>
            <person name="Begun D."/>
            <person name="Bhutkar A."/>
            <person name="Blanco E."/>
            <person name="Bosak S.A."/>
            <person name="Bradley R.K."/>
            <person name="Brand A.D."/>
            <person name="Brent M.R."/>
            <person name="Brooks A.N."/>
            <person name="Brown R.H."/>
            <person name="Butlin R.K."/>
            <person name="Caggese C."/>
            <person name="Calvi B.R."/>
            <person name="Bernardo de Carvalho A."/>
            <person name="Caspi A."/>
            <person name="Castrezana S."/>
            <person name="Celniker S.E."/>
            <person name="Chang J.L."/>
            <person name="Chapple C."/>
            <person name="Chatterji S."/>
            <person name="Chinwalla A."/>
            <person name="Civetta A."/>
            <person name="Clifton S.W."/>
            <person name="Comeron J.M."/>
            <person name="Costello J.C."/>
            <person name="Coyne J.A."/>
            <person name="Daub J."/>
            <person name="David R.G."/>
            <person name="Delcher A.L."/>
            <person name="Delehaunty K."/>
            <person name="Do C.B."/>
            <person name="Ebling H."/>
            <person name="Edwards K."/>
            <person name="Eickbush T."/>
            <person name="Evans J.D."/>
            <person name="Filipski A."/>
            <person name="Findeiss S."/>
            <person name="Freyhult E."/>
            <person name="Fulton L."/>
            <person name="Fulton R."/>
            <person name="Garcia A.C."/>
            <person name="Gardiner A."/>
            <person name="Garfield D.A."/>
            <person name="Garvin B.E."/>
            <person name="Gibson G."/>
            <person name="Gilbert D."/>
            <person name="Gnerre S."/>
            <person name="Godfrey J."/>
            <person name="Good R."/>
            <person name="Gotea V."/>
            <person name="Gravely B."/>
            <person name="Greenberg A.J."/>
            <person name="Griffiths-Jones S."/>
            <person name="Gross S."/>
            <person name="Guigo R."/>
            <person name="Gustafson E.A."/>
            <person name="Haerty W."/>
            <person name="Hahn M.W."/>
            <person name="Halligan D.L."/>
            <person name="Halpern A.L."/>
            <person name="Halter G.M."/>
            <person name="Han M.V."/>
            <person name="Heger A."/>
            <person name="Hillier L."/>
            <person name="Hinrichs A.S."/>
            <person name="Holmes I."/>
            <person name="Hoskins R.A."/>
            <person name="Hubisz M.J."/>
            <person name="Hultmark D."/>
            <person name="Huntley M.A."/>
            <person name="Jaffe D.B."/>
            <person name="Jagadeeshan S."/>
            <person name="Jeck W.R."/>
            <person name="Johnson J."/>
            <person name="Jones C.D."/>
            <person name="Jordan W.C."/>
            <person name="Karpen G.H."/>
            <person name="Kataoka E."/>
            <person name="Keightley P.D."/>
            <person name="Kheradpour P."/>
            <person name="Kirkness E.F."/>
            <person name="Koerich L.B."/>
            <person name="Kristiansen K."/>
            <person name="Kudrna D."/>
            <person name="Kulathinal R.J."/>
            <person name="Kumar S."/>
            <person name="Kwok R."/>
            <person name="Lander E."/>
            <person name="Langley C.H."/>
            <person name="Lapoint R."/>
            <person name="Lazzaro B.P."/>
            <person name="Lee S.J."/>
            <person name="Levesque L."/>
            <person name="Li R."/>
            <person name="Lin C.F."/>
            <person name="Lin M.F."/>
            <person name="Lindblad-Toh K."/>
            <person name="Llopart A."/>
            <person name="Long M."/>
            <person name="Low L."/>
            <person name="Lozovsky E."/>
            <person name="Lu J."/>
            <person name="Luo M."/>
            <person name="Machado C.A."/>
            <person name="Makalowski W."/>
            <person name="Marzo M."/>
            <person name="Matsuda M."/>
            <person name="Matzkin L."/>
            <person name="McAllister B."/>
            <person name="McBride C.S."/>
            <person name="McKernan B."/>
            <person name="McKernan K."/>
            <person name="Mendez-Lago M."/>
            <person name="Minx P."/>
            <person name="Mollenhauer M.U."/>
            <person name="Montooth K."/>
            <person name="Mount S.M."/>
            <person name="Mu X."/>
            <person name="Myers E."/>
            <person name="Negre B."/>
            <person name="Newfeld S."/>
            <person name="Nielsen R."/>
            <person name="Noor M.A."/>
            <person name="O'Grady P."/>
            <person name="Pachter L."/>
            <person name="Papaceit M."/>
            <person name="Parisi M.J."/>
            <person name="Parisi M."/>
            <person name="Parts L."/>
            <person name="Pedersen J.S."/>
            <person name="Pesole G."/>
            <person name="Phillippy A.M."/>
            <person name="Ponting C.P."/>
            <person name="Pop M."/>
            <person name="Porcelli D."/>
            <person name="Powell J.R."/>
            <person name="Prohaska S."/>
            <person name="Pruitt K."/>
            <person name="Puig M."/>
            <person name="Quesneville H."/>
            <person name="Ram K.R."/>
            <person name="Rand D."/>
            <person name="Rasmussen M.D."/>
            <person name="Reed L.K."/>
            <person name="Reenan R."/>
            <person name="Reily A."/>
            <person name="Remington K.A."/>
            <person name="Rieger T.T."/>
            <person name="Ritchie M.G."/>
            <person name="Robin C."/>
            <person name="Rogers Y.H."/>
            <person name="Rohde C."/>
            <person name="Rozas J."/>
            <person name="Rubenfield M.J."/>
            <person name="Ruiz A."/>
            <person name="Russo S."/>
            <person name="Salzberg S.L."/>
            <person name="Sanchez-Gracia A."/>
            <person name="Saranga D.J."/>
            <person name="Sato H."/>
            <person name="Schaeffer S.W."/>
            <person name="Schatz M.C."/>
            <person name="Schlenke T."/>
            <person name="Schwartz R."/>
            <person name="Segarra C."/>
            <person name="Singh R.S."/>
            <person name="Sirot L."/>
            <person name="Sirota M."/>
            <person name="Sisneros N.B."/>
            <person name="Smith C.D."/>
            <person name="Smith T.F."/>
            <person name="Spieth J."/>
            <person name="Stage D.E."/>
            <person name="Stark A."/>
            <person name="Stephan W."/>
            <person name="Strausberg R.L."/>
            <person name="Strempel S."/>
            <person name="Sturgill D."/>
            <person name="Sutton G."/>
            <person name="Sutton G.G."/>
            <person name="Tao W."/>
            <person name="Teichmann S."/>
            <person name="Tobari Y.N."/>
            <person name="Tomimura Y."/>
            <person name="Tsolas J.M."/>
            <person name="Valente V.L."/>
            <person name="Venter E."/>
            <person name="Venter J.C."/>
            <person name="Vicario S."/>
            <person name="Vieira F.G."/>
            <person name="Vilella A.J."/>
            <person name="Villasante A."/>
            <person name="Walenz B."/>
            <person name="Wang J."/>
            <person name="Wasserman M."/>
            <person name="Watts T."/>
            <person name="Wilson D."/>
            <person name="Wilson R.K."/>
            <person name="Wing R.A."/>
            <person name="Wolfner M.F."/>
            <person name="Wong A."/>
            <person name="Wong G.K."/>
            <person name="Wu C.I."/>
            <person name="Wu G."/>
            <person name="Yamamoto D."/>
            <person name="Yang H.P."/>
            <person name="Yang S.P."/>
            <person name="Yorke J.A."/>
            <person name="Yoshida K."/>
            <person name="Zdobnov E."/>
            <person name="Zhang P."/>
            <person name="Zhang Y."/>
            <person name="Zimin A.V."/>
            <person name="Baldwin J."/>
            <person name="Abdouelleil A."/>
            <person name="Abdulkadir J."/>
            <person name="Abebe A."/>
            <person name="Abera B."/>
            <person name="Abreu J."/>
            <person name="Acer S.C."/>
            <person name="Aftuck L."/>
            <person name="Alexander A."/>
            <person name="An P."/>
            <person name="Anderson E."/>
            <person name="Anderson S."/>
            <person name="Arachi H."/>
            <person name="Azer M."/>
            <person name="Bachantsang P."/>
            <person name="Barry A."/>
            <person name="Bayul T."/>
            <person name="Berlin A."/>
            <person name="Bessette D."/>
            <person name="Bloom T."/>
            <person name="Blye J."/>
            <person name="Boguslavskiy L."/>
            <person name="Bonnet C."/>
            <person name="Boukhgalter B."/>
            <person name="Bourzgui I."/>
            <person name="Brown A."/>
            <person name="Cahill P."/>
            <person name="Channer S."/>
            <person name="Cheshatsang Y."/>
            <person name="Chuda L."/>
            <person name="Citroen M."/>
            <person name="Collymore A."/>
            <person name="Cooke P."/>
            <person name="Costello M."/>
            <person name="D'Aco K."/>
            <person name="Daza R."/>
            <person name="De Haan G."/>
            <person name="DeGray S."/>
            <person name="DeMaso C."/>
            <person name="Dhargay N."/>
            <person name="Dooley K."/>
            <person name="Dooley E."/>
            <person name="Doricent M."/>
            <person name="Dorje P."/>
            <person name="Dorjee K."/>
            <person name="Dupes A."/>
            <person name="Elong R."/>
            <person name="Falk J."/>
            <person name="Farina A."/>
            <person name="Faro S."/>
            <person name="Ferguson D."/>
            <person name="Fisher S."/>
            <person name="Foley C.D."/>
            <person name="Franke A."/>
            <person name="Friedrich D."/>
            <person name="Gadbois L."/>
            <person name="Gearin G."/>
            <person name="Gearin C.R."/>
            <person name="Giannoukos G."/>
            <person name="Goode T."/>
            <person name="Graham J."/>
            <person name="Grandbois E."/>
            <person name="Grewal S."/>
            <person name="Gyaltsen K."/>
            <person name="Hafez N."/>
            <person name="Hagos B."/>
            <person name="Hall J."/>
            <person name="Henson C."/>
            <person name="Hollinger A."/>
            <person name="Honan T."/>
            <person name="Huard M.D."/>
            <person name="Hughes L."/>
            <person name="Hurhula B."/>
            <person name="Husby M.E."/>
            <person name="Kamat A."/>
            <person name="Kanga B."/>
            <person name="Kashin S."/>
            <person name="Khazanovich D."/>
            <person name="Kisner P."/>
            <person name="Lance K."/>
            <person name="Lara M."/>
            <person name="Lee W."/>
            <person name="Lennon N."/>
            <person name="Letendre F."/>
            <person name="LeVine R."/>
            <person name="Lipovsky A."/>
            <person name="Liu X."/>
            <person name="Liu J."/>
            <person name="Liu S."/>
            <person name="Lokyitsang T."/>
            <person name="Lokyitsang Y."/>
            <person name="Lubonja R."/>
            <person name="Lui A."/>
            <person name="MacDonald P."/>
            <person name="Magnisalis V."/>
            <person name="Maru K."/>
            <person name="Matthews C."/>
            <person name="McCusker W."/>
            <person name="McDonough S."/>
            <person name="Mehta T."/>
            <person name="Meldrim J."/>
            <person name="Meneus L."/>
            <person name="Mihai O."/>
            <person name="Mihalev A."/>
            <person name="Mihova T."/>
            <person name="Mittelman R."/>
            <person name="Mlenga V."/>
            <person name="Montmayeur A."/>
            <person name="Mulrain L."/>
            <person name="Navidi A."/>
            <person name="Naylor J."/>
            <person name="Negash T."/>
            <person name="Nguyen T."/>
            <person name="Nguyen N."/>
            <person name="Nicol R."/>
            <person name="Norbu C."/>
            <person name="Norbu N."/>
            <person name="Novod N."/>
            <person name="O'Neill B."/>
            <person name="Osman S."/>
            <person name="Markiewicz E."/>
            <person name="Oyono O.L."/>
            <person name="Patti C."/>
            <person name="Phunkhang P."/>
            <person name="Pierre F."/>
            <person name="Priest M."/>
            <person name="Raghuraman S."/>
            <person name="Rege F."/>
            <person name="Reyes R."/>
            <person name="Rise C."/>
            <person name="Rogov P."/>
            <person name="Ross K."/>
            <person name="Ryan E."/>
            <person name="Settipalli S."/>
            <person name="Shea T."/>
            <person name="Sherpa N."/>
            <person name="Shi L."/>
            <person name="Shih D."/>
            <person name="Sparrow T."/>
            <person name="Spaulding J."/>
            <person name="Stalker J."/>
            <person name="Stange-Thomann N."/>
            <person name="Stavropoulos S."/>
            <person name="Stone C."/>
            <person name="Strader C."/>
            <person name="Tesfaye S."/>
            <person name="Thomson T."/>
            <person name="Thoulutsang Y."/>
            <person name="Thoulutsang D."/>
            <person name="Topham K."/>
            <person name="Topping I."/>
            <person name="Tsamla T."/>
            <person name="Vassiliev H."/>
            <person name="Vo A."/>
            <person name="Wangchuk T."/>
            <person name="Wangdi T."/>
            <person name="Weiand M."/>
            <person name="Wilkinson J."/>
            <person name="Wilson A."/>
            <person name="Yadav S."/>
            <person name="Young G."/>
            <person name="Yu Q."/>
            <person name="Zembek L."/>
            <person name="Zhong D."/>
            <person name="Zimmer A."/>
            <person name="Zwirko Z."/>
            <person name="Jaffe D.B."/>
            <person name="Alvarez P."/>
            <person name="Brockman W."/>
            <person name="Butler J."/>
            <person name="Chin C."/>
            <person name="Gnerre S."/>
            <person name="Grabherr M."/>
            <person name="Kleber M."/>
            <person name="Mauceli E."/>
            <person name="MacCallum I."/>
        </authorList>
    </citation>
    <scope>NUCLEOTIDE SEQUENCE [LARGE SCALE GENOMIC DNA]</scope>
    <source>
        <strain evidence="4">Tucson 15010-1051.87</strain>
    </source>
</reference>
<feature type="compositionally biased region" description="Basic and acidic residues" evidence="1">
    <location>
        <begin position="13"/>
        <end position="22"/>
    </location>
</feature>
<evidence type="ECO:0000313" key="3">
    <source>
        <dbReference type="EMBL" id="EDW57759.1"/>
    </source>
</evidence>
<name>B4M983_DROVI</name>
<protein>
    <submittedName>
        <fullName evidence="3">Uncharacterized protein</fullName>
    </submittedName>
</protein>
<feature type="transmembrane region" description="Helical" evidence="2">
    <location>
        <begin position="75"/>
        <end position="94"/>
    </location>
</feature>
<keyword evidence="2" id="KW-1133">Transmembrane helix</keyword>
<organism evidence="3 4">
    <name type="scientific">Drosophila virilis</name>
    <name type="common">Fruit fly</name>
    <dbReference type="NCBI Taxonomy" id="7244"/>
    <lineage>
        <taxon>Eukaryota</taxon>
        <taxon>Metazoa</taxon>
        <taxon>Ecdysozoa</taxon>
        <taxon>Arthropoda</taxon>
        <taxon>Hexapoda</taxon>
        <taxon>Insecta</taxon>
        <taxon>Pterygota</taxon>
        <taxon>Neoptera</taxon>
        <taxon>Endopterygota</taxon>
        <taxon>Diptera</taxon>
        <taxon>Brachycera</taxon>
        <taxon>Muscomorpha</taxon>
        <taxon>Ephydroidea</taxon>
        <taxon>Drosophilidae</taxon>
        <taxon>Drosophila</taxon>
    </lineage>
</organism>
<keyword evidence="2" id="KW-0812">Transmembrane</keyword>
<evidence type="ECO:0000313" key="4">
    <source>
        <dbReference type="Proteomes" id="UP000008792"/>
    </source>
</evidence>
<sequence>MSNKSASAPELYVRSEETQTEPRKHRNTNINMPAEDSAMLYDPSLNTHYLPYAESRHDRNSSRMSRLFTDRPSRLAFLSYVYVLLGIQVVLSTGQWLLSTYRWRPQLNGPERNFNMLLLFLTWVNLTLAFLGFRRLQLIYPLNWIIFLCMFESLTLLIMFLCVRELDLTWYIILIGLAVLLIYTPLGLWRPPCLTTNLWILIFLSITVFLTSTLALLTGLAMHLYLPLTFCVTLFGPWTMYNTFRLHVISRDRYSRFGYLEQAAKMYIAFGCTVGGLVVVTRIASGSIESESCRAVAFCHKRSVSITYGPGN</sequence>
<dbReference type="HOGENOM" id="CLU_068128_0_0_1"/>
<feature type="transmembrane region" description="Helical" evidence="2">
    <location>
        <begin position="140"/>
        <end position="162"/>
    </location>
</feature>
<dbReference type="InParanoid" id="B4M983"/>
<dbReference type="EMBL" id="CH940654">
    <property type="protein sequence ID" value="EDW57759.1"/>
    <property type="molecule type" value="Genomic_DNA"/>
</dbReference>
<feature type="transmembrane region" description="Helical" evidence="2">
    <location>
        <begin position="198"/>
        <end position="218"/>
    </location>
</feature>
<evidence type="ECO:0000256" key="1">
    <source>
        <dbReference type="SAM" id="MobiDB-lite"/>
    </source>
</evidence>
<feature type="transmembrane region" description="Helical" evidence="2">
    <location>
        <begin position="114"/>
        <end position="133"/>
    </location>
</feature>
<proteinExistence type="predicted"/>
<feature type="transmembrane region" description="Helical" evidence="2">
    <location>
        <begin position="168"/>
        <end position="186"/>
    </location>
</feature>
<dbReference type="eggNOG" id="ENOG502TCA6">
    <property type="taxonomic scope" value="Eukaryota"/>
</dbReference>
<feature type="region of interest" description="Disordered" evidence="1">
    <location>
        <begin position="1"/>
        <end position="29"/>
    </location>
</feature>
<feature type="transmembrane region" description="Helical" evidence="2">
    <location>
        <begin position="224"/>
        <end position="244"/>
    </location>
</feature>
<dbReference type="PhylomeDB" id="B4M983"/>
<feature type="transmembrane region" description="Helical" evidence="2">
    <location>
        <begin position="264"/>
        <end position="284"/>
    </location>
</feature>
<gene>
    <name evidence="3" type="primary">Dvir\GJ17967</name>
    <name evidence="3" type="ORF">Dvir_GJ17967</name>
</gene>
<dbReference type="KEGG" id="dvi:6634333"/>
<keyword evidence="2" id="KW-0472">Membrane</keyword>